<protein>
    <submittedName>
        <fullName evidence="10">CDK-activating kinase assembly factor MAT1-like</fullName>
    </submittedName>
</protein>
<evidence type="ECO:0000313" key="10">
    <source>
        <dbReference type="RefSeq" id="XP_002735198.1"/>
    </source>
</evidence>
<accession>A0ABM0GQP7</accession>
<evidence type="ECO:0000256" key="3">
    <source>
        <dbReference type="ARBA" id="ARBA00022771"/>
    </source>
</evidence>
<evidence type="ECO:0000313" key="9">
    <source>
        <dbReference type="Proteomes" id="UP000694865"/>
    </source>
</evidence>
<dbReference type="GeneID" id="100367313"/>
<evidence type="ECO:0000256" key="7">
    <source>
        <dbReference type="SAM" id="MobiDB-lite"/>
    </source>
</evidence>
<dbReference type="PROSITE" id="PS00518">
    <property type="entry name" value="ZF_RING_1"/>
    <property type="match status" value="1"/>
</dbReference>
<dbReference type="Gene3D" id="3.30.40.10">
    <property type="entry name" value="Zinc/RING finger domain, C3HC4 (zinc finger)"/>
    <property type="match status" value="1"/>
</dbReference>
<dbReference type="InterPro" id="IPR017907">
    <property type="entry name" value="Znf_RING_CS"/>
</dbReference>
<keyword evidence="4" id="KW-0862">Zinc</keyword>
<proteinExistence type="predicted"/>
<dbReference type="InterPro" id="IPR015877">
    <property type="entry name" value="MAT1_centre"/>
</dbReference>
<keyword evidence="9" id="KW-1185">Reference proteome</keyword>
<dbReference type="PROSITE" id="PS50089">
    <property type="entry name" value="ZF_RING_2"/>
    <property type="match status" value="1"/>
</dbReference>
<evidence type="ECO:0000256" key="4">
    <source>
        <dbReference type="ARBA" id="ARBA00022833"/>
    </source>
</evidence>
<dbReference type="InterPro" id="IPR004575">
    <property type="entry name" value="MAT1/Tfb3"/>
</dbReference>
<dbReference type="InterPro" id="IPR013083">
    <property type="entry name" value="Znf_RING/FYVE/PHD"/>
</dbReference>
<dbReference type="RefSeq" id="XP_002735198.1">
    <property type="nucleotide sequence ID" value="XM_002735152.2"/>
</dbReference>
<organism evidence="9 10">
    <name type="scientific">Saccoglossus kowalevskii</name>
    <name type="common">Acorn worm</name>
    <dbReference type="NCBI Taxonomy" id="10224"/>
    <lineage>
        <taxon>Eukaryota</taxon>
        <taxon>Metazoa</taxon>
        <taxon>Hemichordata</taxon>
        <taxon>Enteropneusta</taxon>
        <taxon>Harrimaniidae</taxon>
        <taxon>Saccoglossus</taxon>
    </lineage>
</organism>
<dbReference type="NCBIfam" id="TIGR00570">
    <property type="entry name" value="cdk7"/>
    <property type="match status" value="1"/>
</dbReference>
<dbReference type="PANTHER" id="PTHR12683">
    <property type="entry name" value="CDK-ACTIVATING KINASE ASSEMBLY FACTOR MAT1"/>
    <property type="match status" value="1"/>
</dbReference>
<evidence type="ECO:0000256" key="5">
    <source>
        <dbReference type="ARBA" id="ARBA00023242"/>
    </source>
</evidence>
<feature type="region of interest" description="Disordered" evidence="7">
    <location>
        <begin position="317"/>
        <end position="341"/>
    </location>
</feature>
<name>A0ABM0GQP7_SACKO</name>
<evidence type="ECO:0000256" key="1">
    <source>
        <dbReference type="ARBA" id="ARBA00004123"/>
    </source>
</evidence>
<dbReference type="Proteomes" id="UP000694865">
    <property type="component" value="Unplaced"/>
</dbReference>
<evidence type="ECO:0000256" key="2">
    <source>
        <dbReference type="ARBA" id="ARBA00022723"/>
    </source>
</evidence>
<dbReference type="PANTHER" id="PTHR12683:SF13">
    <property type="entry name" value="CDK-ACTIVATING KINASE ASSEMBLY FACTOR MAT1"/>
    <property type="match status" value="1"/>
</dbReference>
<feature type="domain" description="RING-type" evidence="8">
    <location>
        <begin position="6"/>
        <end position="50"/>
    </location>
</feature>
<evidence type="ECO:0000259" key="8">
    <source>
        <dbReference type="PROSITE" id="PS50089"/>
    </source>
</evidence>
<sequence>MDDQYCPHCKTTKYRNPSLKLLVNICGHSLCENCVDLLFARGSGSCPECNTALRRNNFRLQLFEDPVVEKEVDIRKRILKDYCKKEEDFSTLREFNDYLEDIETIIFNLANNIDVESTKKKMEEYRKANREQIMKSKGKLSKDEAYIEALVEQERCEEEEKRQMYMLQKTEEKKKKTRNREALIDDLMFSDQNVEDILATYEAKSKDVHRPLGYGSIPITVPKPATKFSSGIRVGVRGDENFLPIPKLEETLFIYKAVTQKTFGPAAPSSQEVETLGYTKHVRPASPQGIGGGYQSMLACHRAMQDAFCGLFYVPEKSPSPTPSVSSTISTGSDSTEMDVS</sequence>
<dbReference type="Pfam" id="PF17121">
    <property type="entry name" value="zf-C3HC4_5"/>
    <property type="match status" value="1"/>
</dbReference>
<evidence type="ECO:0000256" key="6">
    <source>
        <dbReference type="PROSITE-ProRule" id="PRU00175"/>
    </source>
</evidence>
<feature type="compositionally biased region" description="Low complexity" evidence="7">
    <location>
        <begin position="317"/>
        <end position="335"/>
    </location>
</feature>
<dbReference type="InterPro" id="IPR001841">
    <property type="entry name" value="Znf_RING"/>
</dbReference>
<dbReference type="Pfam" id="PF25811">
    <property type="entry name" value="CAK-anch_MAT1"/>
    <property type="match status" value="1"/>
</dbReference>
<dbReference type="Pfam" id="PF06391">
    <property type="entry name" value="MAT1"/>
    <property type="match status" value="1"/>
</dbReference>
<keyword evidence="5" id="KW-0539">Nucleus</keyword>
<dbReference type="SUPFAM" id="SSF57850">
    <property type="entry name" value="RING/U-box"/>
    <property type="match status" value="1"/>
</dbReference>
<dbReference type="CDD" id="cd16517">
    <property type="entry name" value="RING-HC_MAT1"/>
    <property type="match status" value="1"/>
</dbReference>
<reference evidence="10" key="1">
    <citation type="submission" date="2025-08" db="UniProtKB">
        <authorList>
            <consortium name="RefSeq"/>
        </authorList>
    </citation>
    <scope>IDENTIFICATION</scope>
    <source>
        <tissue evidence="10">Testes</tissue>
    </source>
</reference>
<gene>
    <name evidence="10" type="primary">LOC100367313</name>
</gene>
<keyword evidence="2" id="KW-0479">Metal-binding</keyword>
<comment type="subcellular location">
    <subcellularLocation>
        <location evidence="1">Nucleus</location>
    </subcellularLocation>
</comment>
<keyword evidence="3 6" id="KW-0863">Zinc-finger</keyword>
<dbReference type="InterPro" id="IPR057657">
    <property type="entry name" value="MAT1_CAK-anch"/>
</dbReference>